<accession>A0A1R0ZL47</accession>
<evidence type="ECO:0000259" key="2">
    <source>
        <dbReference type="Pfam" id="PF11738"/>
    </source>
</evidence>
<reference evidence="3 4" key="1">
    <citation type="submission" date="2016-11" db="EMBL/GenBank/DDBJ databases">
        <title>Paenibacillus species isolates.</title>
        <authorList>
            <person name="Beno S.M."/>
        </authorList>
    </citation>
    <scope>NUCLEOTIDE SEQUENCE [LARGE SCALE GENOMIC DNA]</scope>
    <source>
        <strain evidence="3 4">FSL H7-0443</strain>
    </source>
</reference>
<dbReference type="InterPro" id="IPR021729">
    <property type="entry name" value="DUF3298"/>
</dbReference>
<name>A0A1R0ZL47_9BACL</name>
<gene>
    <name evidence="3" type="ORF">BSK65_08215</name>
</gene>
<dbReference type="Gene3D" id="3.30.565.40">
    <property type="entry name" value="Fervidobacterium nodosum Rt17-B1 like"/>
    <property type="match status" value="1"/>
</dbReference>
<comment type="caution">
    <text evidence="3">The sequence shown here is derived from an EMBL/GenBank/DDBJ whole genome shotgun (WGS) entry which is preliminary data.</text>
</comment>
<evidence type="ECO:0000313" key="3">
    <source>
        <dbReference type="EMBL" id="OME72343.1"/>
    </source>
</evidence>
<dbReference type="RefSeq" id="WP_076284040.1">
    <property type="nucleotide sequence ID" value="NZ_MPTW01000003.1"/>
</dbReference>
<dbReference type="EMBL" id="MPTW01000003">
    <property type="protein sequence ID" value="OME72343.1"/>
    <property type="molecule type" value="Genomic_DNA"/>
</dbReference>
<sequence length="292" mass="33854">MDNQIKKIIEDYNKLPIPEELDFVVSKALKKRKIRRIRYQWISGVCAAALFFVIGINVNVNIANAFSAIPGVDSIVKVLTFREYKVDEQTYNADIKVPIITNLENKELESTLNEKYLEENKKLYDEFQAEMESLKQSGEGHLGVDTGFEVKTDNTELFAISRYVVNTVGSSSTTMQHDTIDKKNQILLSLPMLFKDDRYISIISENIKEQMRSQMKADKDMFYWISTDEPNEDLFYQFENIAKDQDFYINDKYQLVISFNKYDVAPGYMGVREFIIPTDVIADVLVSRTYIK</sequence>
<feature type="domain" description="DUF3298" evidence="2">
    <location>
        <begin position="193"/>
        <end position="278"/>
    </location>
</feature>
<dbReference type="Gene3D" id="3.90.640.20">
    <property type="entry name" value="Heat-shock cognate protein, ATPase"/>
    <property type="match status" value="1"/>
</dbReference>
<dbReference type="InterPro" id="IPR037126">
    <property type="entry name" value="PdaC/RsiV-like_sf"/>
</dbReference>
<dbReference type="OrthoDB" id="4990at2"/>
<feature type="transmembrane region" description="Helical" evidence="1">
    <location>
        <begin position="39"/>
        <end position="58"/>
    </location>
</feature>
<protein>
    <submittedName>
        <fullName evidence="3">Anti-sigma factor</fullName>
    </submittedName>
</protein>
<dbReference type="Pfam" id="PF11738">
    <property type="entry name" value="DUF3298"/>
    <property type="match status" value="1"/>
</dbReference>
<keyword evidence="1" id="KW-1133">Transmembrane helix</keyword>
<organism evidence="3 4">
    <name type="scientific">Paenibacillus odorifer</name>
    <dbReference type="NCBI Taxonomy" id="189426"/>
    <lineage>
        <taxon>Bacteria</taxon>
        <taxon>Bacillati</taxon>
        <taxon>Bacillota</taxon>
        <taxon>Bacilli</taxon>
        <taxon>Bacillales</taxon>
        <taxon>Paenibacillaceae</taxon>
        <taxon>Paenibacillus</taxon>
    </lineage>
</organism>
<evidence type="ECO:0000256" key="1">
    <source>
        <dbReference type="SAM" id="Phobius"/>
    </source>
</evidence>
<keyword evidence="1" id="KW-0472">Membrane</keyword>
<proteinExistence type="predicted"/>
<dbReference type="Proteomes" id="UP000187425">
    <property type="component" value="Unassembled WGS sequence"/>
</dbReference>
<keyword evidence="1" id="KW-0812">Transmembrane</keyword>
<dbReference type="AlphaFoldDB" id="A0A1R0ZL47"/>
<evidence type="ECO:0000313" key="4">
    <source>
        <dbReference type="Proteomes" id="UP000187425"/>
    </source>
</evidence>